<keyword evidence="7 12" id="KW-0658">Purine biosynthesis</keyword>
<comment type="catalytic activity">
    <reaction evidence="12">
        <text>5-phospho-beta-D-ribosylamine + glycine + ATP = N(1)-(5-phospho-beta-D-ribosyl)glycinamide + ADP + phosphate + H(+)</text>
        <dbReference type="Rhea" id="RHEA:17453"/>
        <dbReference type="ChEBI" id="CHEBI:15378"/>
        <dbReference type="ChEBI" id="CHEBI:30616"/>
        <dbReference type="ChEBI" id="CHEBI:43474"/>
        <dbReference type="ChEBI" id="CHEBI:57305"/>
        <dbReference type="ChEBI" id="CHEBI:58681"/>
        <dbReference type="ChEBI" id="CHEBI:143788"/>
        <dbReference type="ChEBI" id="CHEBI:456216"/>
        <dbReference type="EC" id="6.3.4.13"/>
    </reaction>
</comment>
<dbReference type="Gene3D" id="3.30.470.20">
    <property type="entry name" value="ATP-grasp fold, B domain"/>
    <property type="match status" value="1"/>
</dbReference>
<protein>
    <recommendedName>
        <fullName evidence="4 12">Phosphoribosylamine--glycine ligase</fullName>
        <ecNumber evidence="4 12">6.3.4.13</ecNumber>
    </recommendedName>
    <alternativeName>
        <fullName evidence="12">GARS</fullName>
    </alternativeName>
    <alternativeName>
        <fullName evidence="10 12">Glycinamide ribonucleotide synthetase</fullName>
    </alternativeName>
    <alternativeName>
        <fullName evidence="11 12">Phosphoribosylglycinamide synthetase</fullName>
    </alternativeName>
</protein>
<dbReference type="AlphaFoldDB" id="D5EFG1"/>
<evidence type="ECO:0000313" key="16">
    <source>
        <dbReference type="Proteomes" id="UP000002366"/>
    </source>
</evidence>
<evidence type="ECO:0000256" key="3">
    <source>
        <dbReference type="ARBA" id="ARBA00005174"/>
    </source>
</evidence>
<dbReference type="STRING" id="572547.Amico_1170"/>
<evidence type="ECO:0000256" key="7">
    <source>
        <dbReference type="ARBA" id="ARBA00022755"/>
    </source>
</evidence>
<evidence type="ECO:0000256" key="13">
    <source>
        <dbReference type="PROSITE-ProRule" id="PRU00409"/>
    </source>
</evidence>
<dbReference type="PANTHER" id="PTHR43472">
    <property type="entry name" value="PHOSPHORIBOSYLAMINE--GLYCINE LIGASE"/>
    <property type="match status" value="1"/>
</dbReference>
<evidence type="ECO:0000256" key="5">
    <source>
        <dbReference type="ARBA" id="ARBA00022598"/>
    </source>
</evidence>
<dbReference type="InterPro" id="IPR037123">
    <property type="entry name" value="PRibGlycinamide_synth_C_sf"/>
</dbReference>
<gene>
    <name evidence="12" type="primary">purD</name>
    <name evidence="15" type="ordered locus">Amico_1170</name>
</gene>
<evidence type="ECO:0000256" key="8">
    <source>
        <dbReference type="ARBA" id="ARBA00022840"/>
    </source>
</evidence>
<dbReference type="InterPro" id="IPR016185">
    <property type="entry name" value="PreATP-grasp_dom_sf"/>
</dbReference>
<organism evidence="15 16">
    <name type="scientific">Aminobacterium colombiense (strain DSM 12261 / ALA-1)</name>
    <dbReference type="NCBI Taxonomy" id="572547"/>
    <lineage>
        <taxon>Bacteria</taxon>
        <taxon>Thermotogati</taxon>
        <taxon>Synergistota</taxon>
        <taxon>Synergistia</taxon>
        <taxon>Synergistales</taxon>
        <taxon>Aminobacteriaceae</taxon>
        <taxon>Aminobacterium</taxon>
    </lineage>
</organism>
<dbReference type="InterPro" id="IPR020562">
    <property type="entry name" value="PRibGlycinamide_synth_N"/>
</dbReference>
<evidence type="ECO:0000256" key="6">
    <source>
        <dbReference type="ARBA" id="ARBA00022741"/>
    </source>
</evidence>
<dbReference type="Gene3D" id="3.40.50.20">
    <property type="match status" value="1"/>
</dbReference>
<evidence type="ECO:0000256" key="4">
    <source>
        <dbReference type="ARBA" id="ARBA00013255"/>
    </source>
</evidence>
<evidence type="ECO:0000256" key="1">
    <source>
        <dbReference type="ARBA" id="ARBA00001936"/>
    </source>
</evidence>
<evidence type="ECO:0000259" key="14">
    <source>
        <dbReference type="PROSITE" id="PS50975"/>
    </source>
</evidence>
<name>D5EFG1_AMICL</name>
<keyword evidence="6 13" id="KW-0547">Nucleotide-binding</keyword>
<dbReference type="SUPFAM" id="SSF52440">
    <property type="entry name" value="PreATP-grasp domain"/>
    <property type="match status" value="1"/>
</dbReference>
<dbReference type="UniPathway" id="UPA00074">
    <property type="reaction ID" value="UER00125"/>
</dbReference>
<evidence type="ECO:0000256" key="9">
    <source>
        <dbReference type="ARBA" id="ARBA00038345"/>
    </source>
</evidence>
<evidence type="ECO:0000256" key="12">
    <source>
        <dbReference type="HAMAP-Rule" id="MF_00138"/>
    </source>
</evidence>
<evidence type="ECO:0000313" key="15">
    <source>
        <dbReference type="EMBL" id="ADE57293.1"/>
    </source>
</evidence>
<dbReference type="SUPFAM" id="SSF56059">
    <property type="entry name" value="Glutathione synthetase ATP-binding domain-like"/>
    <property type="match status" value="1"/>
</dbReference>
<dbReference type="SUPFAM" id="SSF51246">
    <property type="entry name" value="Rudiment single hybrid motif"/>
    <property type="match status" value="1"/>
</dbReference>
<dbReference type="GO" id="GO:0009113">
    <property type="term" value="P:purine nucleobase biosynthetic process"/>
    <property type="evidence" value="ECO:0007669"/>
    <property type="project" value="InterPro"/>
</dbReference>
<dbReference type="EC" id="6.3.4.13" evidence="4 12"/>
<dbReference type="PANTHER" id="PTHR43472:SF1">
    <property type="entry name" value="PHOSPHORIBOSYLAMINE--GLYCINE LIGASE, CHLOROPLASTIC"/>
    <property type="match status" value="1"/>
</dbReference>
<evidence type="ECO:0000256" key="11">
    <source>
        <dbReference type="ARBA" id="ARBA00042864"/>
    </source>
</evidence>
<dbReference type="InterPro" id="IPR020559">
    <property type="entry name" value="PRibGlycinamide_synth_CS"/>
</dbReference>
<dbReference type="KEGG" id="aco:Amico_1170"/>
<comment type="cofactor">
    <cofactor evidence="1">
        <name>Mn(2+)</name>
        <dbReference type="ChEBI" id="CHEBI:29035"/>
    </cofactor>
</comment>
<comment type="similarity">
    <text evidence="9 12">Belongs to the GARS family.</text>
</comment>
<dbReference type="PROSITE" id="PS00184">
    <property type="entry name" value="GARS"/>
    <property type="match status" value="1"/>
</dbReference>
<dbReference type="InterPro" id="IPR020560">
    <property type="entry name" value="PRibGlycinamide_synth_C-dom"/>
</dbReference>
<dbReference type="GO" id="GO:0006189">
    <property type="term" value="P:'de novo' IMP biosynthetic process"/>
    <property type="evidence" value="ECO:0007669"/>
    <property type="project" value="UniProtKB-UniRule"/>
</dbReference>
<dbReference type="FunFam" id="3.90.600.10:FF:000001">
    <property type="entry name" value="Trifunctional purine biosynthetic protein adenosine-3"/>
    <property type="match status" value="1"/>
</dbReference>
<keyword evidence="8 13" id="KW-0067">ATP-binding</keyword>
<dbReference type="GO" id="GO:0005524">
    <property type="term" value="F:ATP binding"/>
    <property type="evidence" value="ECO:0007669"/>
    <property type="project" value="UniProtKB-UniRule"/>
</dbReference>
<dbReference type="InterPro" id="IPR013815">
    <property type="entry name" value="ATP_grasp_subdomain_1"/>
</dbReference>
<dbReference type="Pfam" id="PF02844">
    <property type="entry name" value="GARS_N"/>
    <property type="match status" value="1"/>
</dbReference>
<dbReference type="Gene3D" id="3.30.1490.20">
    <property type="entry name" value="ATP-grasp fold, A domain"/>
    <property type="match status" value="1"/>
</dbReference>
<dbReference type="RefSeq" id="WP_013048556.1">
    <property type="nucleotide sequence ID" value="NC_014011.1"/>
</dbReference>
<dbReference type="Pfam" id="PF01071">
    <property type="entry name" value="GARS_A"/>
    <property type="match status" value="1"/>
</dbReference>
<dbReference type="Gene3D" id="3.90.600.10">
    <property type="entry name" value="Phosphoribosylglycinamide synthetase, C-terminal domain"/>
    <property type="match status" value="1"/>
</dbReference>
<dbReference type="EMBL" id="CP001997">
    <property type="protein sequence ID" value="ADE57293.1"/>
    <property type="molecule type" value="Genomic_DNA"/>
</dbReference>
<keyword evidence="5 12" id="KW-0436">Ligase</keyword>
<dbReference type="NCBIfam" id="TIGR00877">
    <property type="entry name" value="purD"/>
    <property type="match status" value="1"/>
</dbReference>
<dbReference type="InterPro" id="IPR011054">
    <property type="entry name" value="Rudment_hybrid_motif"/>
</dbReference>
<keyword evidence="16" id="KW-1185">Reference proteome</keyword>
<dbReference type="InterPro" id="IPR020561">
    <property type="entry name" value="PRibGlycinamid_synth_ATP-grasp"/>
</dbReference>
<dbReference type="HOGENOM" id="CLU_027420_3_1_0"/>
<dbReference type="PROSITE" id="PS50975">
    <property type="entry name" value="ATP_GRASP"/>
    <property type="match status" value="1"/>
</dbReference>
<reference evidence="15 16" key="1">
    <citation type="journal article" date="2010" name="Stand. Genomic Sci.">
        <title>Complete genome sequence of Aminobacterium colombiense type strain (ALA-1).</title>
        <authorList>
            <person name="Chertkov O."/>
            <person name="Sikorski J."/>
            <person name="Brambilla E."/>
            <person name="Lapidus A."/>
            <person name="Copeland A."/>
            <person name="Glavina Del Rio T."/>
            <person name="Nolan M."/>
            <person name="Lucas S."/>
            <person name="Tice H."/>
            <person name="Cheng J.F."/>
            <person name="Han C."/>
            <person name="Detter J.C."/>
            <person name="Bruce D."/>
            <person name="Tapia R."/>
            <person name="Goodwin L."/>
            <person name="Pitluck S."/>
            <person name="Liolios K."/>
            <person name="Ivanova N."/>
            <person name="Mavromatis K."/>
            <person name="Ovchinnikova G."/>
            <person name="Pati A."/>
            <person name="Chen A."/>
            <person name="Palaniappan K."/>
            <person name="Land M."/>
            <person name="Hauser L."/>
            <person name="Chang Y.J."/>
            <person name="Jeffries C.D."/>
            <person name="Spring S."/>
            <person name="Rohde M."/>
            <person name="Goker M."/>
            <person name="Bristow J."/>
            <person name="Eisen J.A."/>
            <person name="Markowitz V."/>
            <person name="Hugenholtz P."/>
            <person name="Kyrpides N.C."/>
            <person name="Klenk H.P."/>
        </authorList>
    </citation>
    <scope>NUCLEOTIDE SEQUENCE [LARGE SCALE GENOMIC DNA]</scope>
    <source>
        <strain evidence="16">DSM 12261 / ALA-1</strain>
    </source>
</reference>
<comment type="pathway">
    <text evidence="3 12">Purine metabolism; IMP biosynthesis via de novo pathway; N(1)-(5-phospho-D-ribosyl)glycinamide from 5-phospho-alpha-D-ribose 1-diphosphate: step 2/2.</text>
</comment>
<dbReference type="Pfam" id="PF02843">
    <property type="entry name" value="GARS_C"/>
    <property type="match status" value="1"/>
</dbReference>
<dbReference type="Proteomes" id="UP000002366">
    <property type="component" value="Chromosome"/>
</dbReference>
<dbReference type="eggNOG" id="COG0151">
    <property type="taxonomic scope" value="Bacteria"/>
</dbReference>
<comment type="cofactor">
    <cofactor evidence="2">
        <name>Mg(2+)</name>
        <dbReference type="ChEBI" id="CHEBI:18420"/>
    </cofactor>
</comment>
<dbReference type="SMART" id="SM01209">
    <property type="entry name" value="GARS_A"/>
    <property type="match status" value="1"/>
</dbReference>
<dbReference type="InterPro" id="IPR000115">
    <property type="entry name" value="PRibGlycinamide_synth"/>
</dbReference>
<evidence type="ECO:0000256" key="2">
    <source>
        <dbReference type="ARBA" id="ARBA00001946"/>
    </source>
</evidence>
<dbReference type="GO" id="GO:0004637">
    <property type="term" value="F:phosphoribosylamine-glycine ligase activity"/>
    <property type="evidence" value="ECO:0007669"/>
    <property type="project" value="UniProtKB-UniRule"/>
</dbReference>
<dbReference type="OrthoDB" id="9807240at2"/>
<sequence>MNFLVIGSGGREHALVWALSQSEKVNELHAAPGNPGMKDLATLHSASVENKKEILALAKKIQPDYIIVGPEAPLVVGASDLLRKNGFKVFGPGREGASLEGSKIFAKEFMARHSIPTAPFDVCLSIEEGEAALNKRQAPFVVKADGLAAGKGAFVLQTREEALAVISNLLVKKELGTSGEKIIIEDFMPGLELTILCVSDGKNYRILPGSQDHKRVFDHDQGPNTGGMGAYCPVPWVDEDLLRRVEETVISPTFSGLRSENISYCGVLYFGLMIDPDGSPRVVEYNVRFGDPEAEVVLPTLNVDFAQLIMATCDGNLRSLPKIHSTQWAVDVVMTSEGYPGAYTKGYPITGLDEAAATGKVLVFHAGTALNEKDEIVTAGGRVLNVVGLGKTLEEALEQSYKSVRKIHFTGAHYRKDIAAKAR</sequence>
<dbReference type="SMART" id="SM01210">
    <property type="entry name" value="GARS_C"/>
    <property type="match status" value="1"/>
</dbReference>
<dbReference type="HAMAP" id="MF_00138">
    <property type="entry name" value="GARS"/>
    <property type="match status" value="1"/>
</dbReference>
<evidence type="ECO:0000256" key="10">
    <source>
        <dbReference type="ARBA" id="ARBA00042242"/>
    </source>
</evidence>
<accession>D5EFG1</accession>
<dbReference type="InterPro" id="IPR011761">
    <property type="entry name" value="ATP-grasp"/>
</dbReference>
<dbReference type="GO" id="GO:0046872">
    <property type="term" value="F:metal ion binding"/>
    <property type="evidence" value="ECO:0007669"/>
    <property type="project" value="InterPro"/>
</dbReference>
<proteinExistence type="inferred from homology"/>
<feature type="domain" description="ATP-grasp" evidence="14">
    <location>
        <begin position="107"/>
        <end position="314"/>
    </location>
</feature>